<dbReference type="InterPro" id="IPR001054">
    <property type="entry name" value="A/G_cyclase"/>
</dbReference>
<keyword evidence="2" id="KW-1133">Transmembrane helix</keyword>
<dbReference type="PANTHER" id="PTHR43081:SF1">
    <property type="entry name" value="ADENYLATE CYCLASE, TERMINAL-DIFFERENTIATION SPECIFIC"/>
    <property type="match status" value="1"/>
</dbReference>
<protein>
    <recommendedName>
        <fullName evidence="4">Guanylate cyclase domain-containing protein</fullName>
    </recommendedName>
</protein>
<dbReference type="Gene3D" id="3.40.190.10">
    <property type="entry name" value="Periplasmic binding protein-like II"/>
    <property type="match status" value="1"/>
</dbReference>
<feature type="compositionally biased region" description="Low complexity" evidence="1">
    <location>
        <begin position="935"/>
        <end position="955"/>
    </location>
</feature>
<feature type="region of interest" description="Disordered" evidence="1">
    <location>
        <begin position="855"/>
        <end position="880"/>
    </location>
</feature>
<organism evidence="5 6">
    <name type="scientific">Edaphochlamys debaryana</name>
    <dbReference type="NCBI Taxonomy" id="47281"/>
    <lineage>
        <taxon>Eukaryota</taxon>
        <taxon>Viridiplantae</taxon>
        <taxon>Chlorophyta</taxon>
        <taxon>core chlorophytes</taxon>
        <taxon>Chlorophyceae</taxon>
        <taxon>CS clade</taxon>
        <taxon>Chlamydomonadales</taxon>
        <taxon>Chlamydomonadales incertae sedis</taxon>
        <taxon>Edaphochlamys</taxon>
    </lineage>
</organism>
<feature type="compositionally biased region" description="Gly residues" evidence="1">
    <location>
        <begin position="1191"/>
        <end position="1210"/>
    </location>
</feature>
<feature type="compositionally biased region" description="Low complexity" evidence="1">
    <location>
        <begin position="1157"/>
        <end position="1168"/>
    </location>
</feature>
<dbReference type="OrthoDB" id="546805at2759"/>
<feature type="chain" id="PRO_5032510258" description="Guanylate cyclase domain-containing protein" evidence="3">
    <location>
        <begin position="20"/>
        <end position="2099"/>
    </location>
</feature>
<dbReference type="SUPFAM" id="SSF55073">
    <property type="entry name" value="Nucleotide cyclase"/>
    <property type="match status" value="2"/>
</dbReference>
<keyword evidence="3" id="KW-0732">Signal</keyword>
<proteinExistence type="predicted"/>
<reference evidence="5" key="1">
    <citation type="journal article" date="2020" name="bioRxiv">
        <title>Comparative genomics of Chlamydomonas.</title>
        <authorList>
            <person name="Craig R.J."/>
            <person name="Hasan A.R."/>
            <person name="Ness R.W."/>
            <person name="Keightley P.D."/>
        </authorList>
    </citation>
    <scope>NUCLEOTIDE SEQUENCE</scope>
    <source>
        <strain evidence="5">CCAP 11/70</strain>
    </source>
</reference>
<dbReference type="InterPro" id="IPR050697">
    <property type="entry name" value="Adenylyl/Guanylyl_Cyclase_3/4"/>
</dbReference>
<evidence type="ECO:0000313" key="6">
    <source>
        <dbReference type="Proteomes" id="UP000612055"/>
    </source>
</evidence>
<keyword evidence="6" id="KW-1185">Reference proteome</keyword>
<feature type="region of interest" description="Disordered" evidence="1">
    <location>
        <begin position="405"/>
        <end position="441"/>
    </location>
</feature>
<feature type="compositionally biased region" description="Low complexity" evidence="1">
    <location>
        <begin position="1127"/>
        <end position="1145"/>
    </location>
</feature>
<feature type="transmembrane region" description="Helical" evidence="2">
    <location>
        <begin position="650"/>
        <end position="673"/>
    </location>
</feature>
<dbReference type="PROSITE" id="PS50125">
    <property type="entry name" value="GUANYLATE_CYCLASE_2"/>
    <property type="match status" value="1"/>
</dbReference>
<feature type="compositionally biased region" description="Polar residues" evidence="1">
    <location>
        <begin position="1298"/>
        <end position="1311"/>
    </location>
</feature>
<feature type="compositionally biased region" description="Low complexity" evidence="1">
    <location>
        <begin position="1105"/>
        <end position="1119"/>
    </location>
</feature>
<dbReference type="Gene3D" id="3.30.70.1230">
    <property type="entry name" value="Nucleotide cyclase"/>
    <property type="match status" value="3"/>
</dbReference>
<feature type="compositionally biased region" description="Low complexity" evidence="1">
    <location>
        <begin position="1217"/>
        <end position="1226"/>
    </location>
</feature>
<feature type="compositionally biased region" description="Gly residues" evidence="1">
    <location>
        <begin position="1252"/>
        <end position="1262"/>
    </location>
</feature>
<feature type="compositionally biased region" description="Pro residues" evidence="1">
    <location>
        <begin position="1067"/>
        <end position="1076"/>
    </location>
</feature>
<evidence type="ECO:0000256" key="2">
    <source>
        <dbReference type="SAM" id="Phobius"/>
    </source>
</evidence>
<feature type="domain" description="Guanylate cyclase" evidence="4">
    <location>
        <begin position="699"/>
        <end position="751"/>
    </location>
</feature>
<feature type="region of interest" description="Disordered" evidence="1">
    <location>
        <begin position="1105"/>
        <end position="1346"/>
    </location>
</feature>
<dbReference type="GO" id="GO:0009190">
    <property type="term" value="P:cyclic nucleotide biosynthetic process"/>
    <property type="evidence" value="ECO:0007669"/>
    <property type="project" value="InterPro"/>
</dbReference>
<evidence type="ECO:0000256" key="1">
    <source>
        <dbReference type="SAM" id="MobiDB-lite"/>
    </source>
</evidence>
<evidence type="ECO:0000259" key="4">
    <source>
        <dbReference type="PROSITE" id="PS50125"/>
    </source>
</evidence>
<feature type="compositionally biased region" description="Low complexity" evidence="1">
    <location>
        <begin position="409"/>
        <end position="419"/>
    </location>
</feature>
<feature type="compositionally biased region" description="Gly residues" evidence="1">
    <location>
        <begin position="632"/>
        <end position="642"/>
    </location>
</feature>
<feature type="signal peptide" evidence="3">
    <location>
        <begin position="1"/>
        <end position="19"/>
    </location>
</feature>
<feature type="region of interest" description="Disordered" evidence="1">
    <location>
        <begin position="933"/>
        <end position="955"/>
    </location>
</feature>
<sequence>MSRLRLLLLLAGLASSVTACNYTDGACTAALVRDTLAAYSQSGVVVQDPGAFSSALATAVAGFGSRCLGITQSVLRAARMLVPAGNEQLMNSIGQAFTTSTGYRVDYTFMELQRIAEEVAFQLQTNVSLYDAWILDVISSEVALRSNAVAGLEGVAEERGDDDVHPYFHEFAATYQNRSTAVVLSGMVPLLYWRKDILARFNITAAPATWDEMLMVVRMLNGSDFNGDGIPDAPLCWGVPSYGCTDSGLTLISILAPMLQTQGRPSGWILDPASGSLLASGPPLRRALRLLRSLSRYGTRNPCGVVNPAMFNGTCAMTVHWPPHFKVGEVLFPHLHGKMGAAPLPGSSVVWDREAQAWLSCDGDPSACPHATSEAPLFPPPSAADPSAAAVAAAAGGGAFAGAPPPPATAAGGSSNSSSSGGGGAATNGSSLAGAGAPPGAAVQGVRRVNRAPYTGMTALVGSVDVRTPAEYRDVGFNLFLQINSINASWEQLLRPATAIGPFRIQHLDPANEGRWVAGGFDRGDVRVWLESWRYTIEHPNLALPLRLPGSRGVRDAFQWAADQAVQISADQIQAAAADDGGGWDVDTVVVGIANRIRTALDSAGPWSEVLRSYRSSIGYVPPAAPPPGPPDGGGGGGGSGGGGVSSRTIAIAASLSAAAACALLVAGTYWGVVWRRRRRSHRTLFGRALAPGASAATSLVVTDIVDSTRLWESVPTLAMAKAVQLHHDTLRSLLKEHNGYESATEGDSFILSFYAAADAVAFAVRAQAALLALPWPEEVLDEELCRPQLAVCRTAPSAPERTGRGGLAAARGSLLLSPRSQVQTGVGVGAGAQGQALGSEASTALLQQSSALTPYGATNGHSNRQASGTTSGDAGGGNSRVLAGAASAAGASGGATSPVGPWGGGGGGVGGLGSGVGGGLSDMWTAGSTGAYDTTLPSVPGGTTGGSRTSPSQLLTLLQPPPSQPPRQFSSGPAKWLALPAVLNFATRKSKRNVGAGGGGVAGLEGSGSAGTAGSGGGGAPTGTASWGLTVGSSGGHAMAAGPLGPGRPSPSMPQMPYTHASGSPSPLPSPPPSIPAGAPVAAAAAAVAAAVLASPQRAALAALASSPPRSPRAFSSPQYAPSLMQQQQQPRAESPSRPPSRMSGTYNRDGPPPLAAAAPPLGAAAAEARFSEGSADSYGQIPSNRTTNDGGGGGGGGTVGGGADGSRQGGDRSPLRSPRGRSGLASPQARFFASLAGRPRPQSSASGGDSSAGGGGGGSGPPLRVVSVAAAAATTASDAGGGGGGPARRETAPNLELTQEALQRSLQQQAPPPRAQSTAGGGDGGGGTGSPRPRPAGLSTDGSSSAAASAAAAAAELTSTYAHLCQMPSGLLSPAGGAVGGGGGGGAARDLNAELLDSAAGGGAPAVPSNCNRGGGAAGALIAAHMNAGGGLEFATFGSGSEAQLLNASGAFGSGAILNSGPRTSATLAALGGFGGSRRQSIPATAGLTAALLGLAGTAGYDSTTTAQLGTLVAPAPVRSLPLAAFYASLFRPCLPWEEPGPATTPVFAGLQVRIGVHSGVSTTQVSYNRVAGRTQYSGAALEAAKSVCDAAQGGMVLLSASAFDQISSGAGGGGGGTAAAREAPHVVLHMGRHVLGKQAARAAEPLYLAQGRELLARIAFLPPRPVRSVAQTEPGVLEAPLGAVAVSALQVVGLPTLMAWDKAATEEALDTWQRVAGVALRRMGGHVLEEAQGRMIAVFGQPYDAIRWTAAVEALLKEADWSEGLLGHELAEEVQGPVLMEASGSGPSPDQLSRLLFRGLRVKGATDWSPRPVKAELLPATGRLAYRGSLAANVQRVTAYVSTGQVVCTDRAWRAYELVSAAVAAGSGGGDTGPLIGGGGDPASSRIDGGVASHGDVTLTTGLIAAAAAAAAAAAMASGGGDSRGGGAYGRIASSGDVTSGAAGMVLAGNGTNTGGGNTGGANASGGSGAWVVMGASLGSHSIRGVGDRVELWSVRLASAHTHVPDDLSFFAMSRPRSKPAPAEDAAAPPLAAAAANAGGGGGGAAAAQAAAAAAKREEERLAKRLAALPPMPPPGQAGLPVWEPSYEELRAMLAD</sequence>
<name>A0A835Y8J8_9CHLO</name>
<feature type="transmembrane region" description="Helical" evidence="2">
    <location>
        <begin position="685"/>
        <end position="706"/>
    </location>
</feature>
<keyword evidence="2" id="KW-0812">Transmembrane</keyword>
<feature type="region of interest" description="Disordered" evidence="1">
    <location>
        <begin position="1009"/>
        <end position="1079"/>
    </location>
</feature>
<evidence type="ECO:0000313" key="5">
    <source>
        <dbReference type="EMBL" id="KAG2498257.1"/>
    </source>
</evidence>
<feature type="compositionally biased region" description="Gly residues" evidence="1">
    <location>
        <begin position="1321"/>
        <end position="1331"/>
    </location>
</feature>
<dbReference type="InterPro" id="IPR029787">
    <property type="entry name" value="Nucleotide_cyclase"/>
</dbReference>
<accession>A0A835Y8J8</accession>
<dbReference type="EMBL" id="JAEHOE010000011">
    <property type="protein sequence ID" value="KAG2498257.1"/>
    <property type="molecule type" value="Genomic_DNA"/>
</dbReference>
<comment type="caution">
    <text evidence="5">The sequence shown here is derived from an EMBL/GenBank/DDBJ whole genome shotgun (WGS) entry which is preliminary data.</text>
</comment>
<keyword evidence="2" id="KW-0472">Membrane</keyword>
<feature type="region of interest" description="Disordered" evidence="1">
    <location>
        <begin position="621"/>
        <end position="642"/>
    </location>
</feature>
<dbReference type="PANTHER" id="PTHR43081">
    <property type="entry name" value="ADENYLATE CYCLASE, TERMINAL-DIFFERENTIATION SPECIFIC-RELATED"/>
    <property type="match status" value="1"/>
</dbReference>
<dbReference type="PROSITE" id="PS51257">
    <property type="entry name" value="PROKAR_LIPOPROTEIN"/>
    <property type="match status" value="1"/>
</dbReference>
<evidence type="ECO:0000256" key="3">
    <source>
        <dbReference type="SAM" id="SignalP"/>
    </source>
</evidence>
<dbReference type="SUPFAM" id="SSF53850">
    <property type="entry name" value="Periplasmic binding protein-like II"/>
    <property type="match status" value="1"/>
</dbReference>
<feature type="compositionally biased region" description="Gly residues" evidence="1">
    <location>
        <begin position="1009"/>
        <end position="1022"/>
    </location>
</feature>
<dbReference type="GO" id="GO:0035556">
    <property type="term" value="P:intracellular signal transduction"/>
    <property type="evidence" value="ECO:0007669"/>
    <property type="project" value="InterPro"/>
</dbReference>
<feature type="compositionally biased region" description="Low complexity" evidence="1">
    <location>
        <begin position="427"/>
        <end position="441"/>
    </location>
</feature>
<feature type="compositionally biased region" description="Low complexity" evidence="1">
    <location>
        <begin position="1271"/>
        <end position="1280"/>
    </location>
</feature>
<dbReference type="Proteomes" id="UP000612055">
    <property type="component" value="Unassembled WGS sequence"/>
</dbReference>
<gene>
    <name evidence="5" type="ORF">HYH03_004007</name>
</gene>